<comment type="caution">
    <text evidence="1">The sequence shown here is derived from an EMBL/GenBank/DDBJ whole genome shotgun (WGS) entry which is preliminary data.</text>
</comment>
<dbReference type="EMBL" id="JAHHHW010000131">
    <property type="protein sequence ID" value="MBW4434416.1"/>
    <property type="molecule type" value="Genomic_DNA"/>
</dbReference>
<gene>
    <name evidence="1" type="ORF">KME28_22545</name>
</gene>
<proteinExistence type="predicted"/>
<evidence type="ECO:0000313" key="2">
    <source>
        <dbReference type="Proteomes" id="UP000813215"/>
    </source>
</evidence>
<accession>A0A9E3HBW5</accession>
<evidence type="ECO:0000313" key="1">
    <source>
        <dbReference type="EMBL" id="MBW4434416.1"/>
    </source>
</evidence>
<dbReference type="Proteomes" id="UP000813215">
    <property type="component" value="Unassembled WGS sequence"/>
</dbReference>
<name>A0A9E3HBW5_9NOST</name>
<dbReference type="SUPFAM" id="SSF51197">
    <property type="entry name" value="Clavaminate synthase-like"/>
    <property type="match status" value="1"/>
</dbReference>
<dbReference type="AlphaFoldDB" id="A0A9E3HBW5"/>
<organism evidence="1 2">
    <name type="scientific">Pelatocladus maniniholoensis HA4357-MV3</name>
    <dbReference type="NCBI Taxonomy" id="1117104"/>
    <lineage>
        <taxon>Bacteria</taxon>
        <taxon>Bacillati</taxon>
        <taxon>Cyanobacteriota</taxon>
        <taxon>Cyanophyceae</taxon>
        <taxon>Nostocales</taxon>
        <taxon>Nostocaceae</taxon>
        <taxon>Pelatocladus</taxon>
    </lineage>
</organism>
<sequence length="93" mass="10954">MTIKLQMSASILRMKSPSTKQFSDIWKQYQSLVIEDVAKHWDACKKWSPDYLINHCSNNLVPVRFYQPDFCRDSKNFAYEDGYELANNVSLRV</sequence>
<dbReference type="Gene3D" id="2.60.120.650">
    <property type="entry name" value="Cupin"/>
    <property type="match status" value="1"/>
</dbReference>
<protein>
    <submittedName>
        <fullName evidence="1">Cupin-like domain-containing protein</fullName>
    </submittedName>
</protein>
<reference evidence="1" key="2">
    <citation type="journal article" date="2022" name="Microbiol. Resour. Announc.">
        <title>Metagenome Sequencing to Explore Phylogenomics of Terrestrial Cyanobacteria.</title>
        <authorList>
            <person name="Ward R.D."/>
            <person name="Stajich J.E."/>
            <person name="Johansen J.R."/>
            <person name="Huntemann M."/>
            <person name="Clum A."/>
            <person name="Foster B."/>
            <person name="Foster B."/>
            <person name="Roux S."/>
            <person name="Palaniappan K."/>
            <person name="Varghese N."/>
            <person name="Mukherjee S."/>
            <person name="Reddy T.B.K."/>
            <person name="Daum C."/>
            <person name="Copeland A."/>
            <person name="Chen I.A."/>
            <person name="Ivanova N.N."/>
            <person name="Kyrpides N.C."/>
            <person name="Shapiro N."/>
            <person name="Eloe-Fadrosh E.A."/>
            <person name="Pietrasiak N."/>
        </authorList>
    </citation>
    <scope>NUCLEOTIDE SEQUENCE</scope>
    <source>
        <strain evidence="1">HA4357-MV3</strain>
    </source>
</reference>
<reference evidence="1" key="1">
    <citation type="submission" date="2021-05" db="EMBL/GenBank/DDBJ databases">
        <authorList>
            <person name="Pietrasiak N."/>
            <person name="Ward R."/>
            <person name="Stajich J.E."/>
            <person name="Kurbessoian T."/>
        </authorList>
    </citation>
    <scope>NUCLEOTIDE SEQUENCE</scope>
    <source>
        <strain evidence="1">HA4357-MV3</strain>
    </source>
</reference>